<evidence type="ECO:0000313" key="4">
    <source>
        <dbReference type="Proteomes" id="UP001321582"/>
    </source>
</evidence>
<dbReference type="EMBL" id="AP027059">
    <property type="protein sequence ID" value="BDU50188.1"/>
    <property type="molecule type" value="Genomic_DNA"/>
</dbReference>
<reference evidence="3 4" key="1">
    <citation type="submission" date="2022-11" db="EMBL/GenBank/DDBJ databases">
        <title>Haliovirga abyssi gen. nov., sp. nov., a mesophilic fermentative bacterium isolated from the Iheya North hydrothermal field and the proposal of Haliovirgaceae fam. nov.</title>
        <authorList>
            <person name="Miyazaki U."/>
            <person name="Tame A."/>
            <person name="Miyazaki J."/>
            <person name="Takai K."/>
            <person name="Sawayama S."/>
            <person name="Kitajima M."/>
            <person name="Okamoto A."/>
            <person name="Nakagawa S."/>
        </authorList>
    </citation>
    <scope>NUCLEOTIDE SEQUENCE [LARGE SCALE GENOMIC DNA]</scope>
    <source>
        <strain evidence="3 4">IC12</strain>
    </source>
</reference>
<gene>
    <name evidence="3" type="ORF">HLVA_07570</name>
</gene>
<keyword evidence="4" id="KW-1185">Reference proteome</keyword>
<dbReference type="Pfam" id="PF07195">
    <property type="entry name" value="FliD_C"/>
    <property type="match status" value="1"/>
</dbReference>
<dbReference type="KEGG" id="haby:HLVA_07570"/>
<dbReference type="GO" id="GO:0071973">
    <property type="term" value="P:bacterial-type flagellum-dependent cell motility"/>
    <property type="evidence" value="ECO:0007669"/>
    <property type="project" value="TreeGrafter"/>
</dbReference>
<dbReference type="InterPro" id="IPR010809">
    <property type="entry name" value="FliD_C"/>
</dbReference>
<accession>A0AAU9DP64</accession>
<dbReference type="PANTHER" id="PTHR30288:SF0">
    <property type="entry name" value="FLAGELLAR HOOK-ASSOCIATED PROTEIN 2"/>
    <property type="match status" value="1"/>
</dbReference>
<evidence type="ECO:0000313" key="3">
    <source>
        <dbReference type="EMBL" id="BDU50188.1"/>
    </source>
</evidence>
<keyword evidence="1" id="KW-0175">Coiled coil</keyword>
<protein>
    <recommendedName>
        <fullName evidence="2">Flagellar hook-associated protein 2 C-terminal domain-containing protein</fullName>
    </recommendedName>
</protein>
<sequence>MEIKGSGKQYLNSIRKTAFLMGNSKARESQKKVVINKSKQDLLTIGSDLKGEINSVDNLKSMLEDLKNTNIIKDKNSLSLYTIDNKNNDANVNVEILDYKKLSKNSFTLSIKKLPQSGIISSDNINSDRALNLRGHIEVNGANIVVKETDTLSTIKNKLNYGEDINQNGELDSGEDINSDDELMGKDDMRTKNYTFGGKLYLETKSSGNESSIDFNGSTQDVMSALGFISENGDIKNLIQSGENGEILINNDSFVLKDSSLEYKGLKFDFANSIEGKTSKIEVNYNKERVLSNIEEFTNKYNKIIDYINNYAKKYDSKIQDIKYKLGTIENKNIGVNLKAEKYYKELLKVKSGLGEVFGNALENSGFVKDKSGELKIDTEKLNNDFSDLREYLINTGTKVVNKKLNEYLNDVNILDIKKEASIKNLLNSNKKSKKMSILKDFILENQKNLKFLKNNLKDIKNAMKSLRNNFKGLWDRE</sequence>
<dbReference type="InterPro" id="IPR040026">
    <property type="entry name" value="FliD"/>
</dbReference>
<feature type="coiled-coil region" evidence="1">
    <location>
        <begin position="443"/>
        <end position="470"/>
    </location>
</feature>
<organism evidence="3 4">
    <name type="scientific">Haliovirga abyssi</name>
    <dbReference type="NCBI Taxonomy" id="2996794"/>
    <lineage>
        <taxon>Bacteria</taxon>
        <taxon>Fusobacteriati</taxon>
        <taxon>Fusobacteriota</taxon>
        <taxon>Fusobacteriia</taxon>
        <taxon>Fusobacteriales</taxon>
        <taxon>Haliovirgaceae</taxon>
        <taxon>Haliovirga</taxon>
    </lineage>
</organism>
<dbReference type="Proteomes" id="UP001321582">
    <property type="component" value="Chromosome"/>
</dbReference>
<name>A0AAU9DP64_9FUSO</name>
<feature type="domain" description="Flagellar hook-associated protein 2 C-terminal" evidence="2">
    <location>
        <begin position="243"/>
        <end position="468"/>
    </location>
</feature>
<dbReference type="AlphaFoldDB" id="A0AAU9DP64"/>
<dbReference type="GO" id="GO:0009421">
    <property type="term" value="C:bacterial-type flagellum filament cap"/>
    <property type="evidence" value="ECO:0007669"/>
    <property type="project" value="InterPro"/>
</dbReference>
<proteinExistence type="predicted"/>
<dbReference type="GO" id="GO:0007155">
    <property type="term" value="P:cell adhesion"/>
    <property type="evidence" value="ECO:0007669"/>
    <property type="project" value="InterPro"/>
</dbReference>
<evidence type="ECO:0000259" key="2">
    <source>
        <dbReference type="Pfam" id="PF07195"/>
    </source>
</evidence>
<evidence type="ECO:0000256" key="1">
    <source>
        <dbReference type="SAM" id="Coils"/>
    </source>
</evidence>
<dbReference type="RefSeq" id="WP_307905120.1">
    <property type="nucleotide sequence ID" value="NZ_AP027059.1"/>
</dbReference>
<dbReference type="PANTHER" id="PTHR30288">
    <property type="entry name" value="FLAGELLAR CAP/ASSEMBLY PROTEIN FLID"/>
    <property type="match status" value="1"/>
</dbReference>